<feature type="domain" description="PKD" evidence="3">
    <location>
        <begin position="642"/>
        <end position="728"/>
    </location>
</feature>
<dbReference type="InterPro" id="IPR035986">
    <property type="entry name" value="PKD_dom_sf"/>
</dbReference>
<dbReference type="Gene3D" id="2.60.40.10">
    <property type="entry name" value="Immunoglobulins"/>
    <property type="match status" value="1"/>
</dbReference>
<gene>
    <name evidence="4" type="ORF">Airi01_016780</name>
</gene>
<dbReference type="SUPFAM" id="SSF49299">
    <property type="entry name" value="PKD domain"/>
    <property type="match status" value="1"/>
</dbReference>
<dbReference type="Pfam" id="PF18911">
    <property type="entry name" value="PKD_4"/>
    <property type="match status" value="1"/>
</dbReference>
<evidence type="ECO:0000256" key="2">
    <source>
        <dbReference type="SAM" id="SignalP"/>
    </source>
</evidence>
<dbReference type="GO" id="GO:0005975">
    <property type="term" value="P:carbohydrate metabolic process"/>
    <property type="evidence" value="ECO:0007669"/>
    <property type="project" value="UniProtKB-ARBA"/>
</dbReference>
<sequence length="934" mass="96099">MRLRTFIASGAALLLAAGLVTTTAGPPARADTPQTGPQTGIVSADPANFTPNLVDGDVQSVVQIGSRIFIGGNFTQVKEAGSDTVITRDRVLAFDATTGKIDDSFKPSADGEVTVLLPAADGKSIYLGGMFTHIDGVAQKVLARLDVDTGQPVPGFTPNLDARVKDLRLAGGRLWVGGNFDLVDGAAQNALAALNPDTGRRDAFQSLSFSGTQNGGTTLVYKMDVTPDGSKLIAVGNFTSVGGQSRPQIVMLDLSGTSATLADWQTSRYAAACSASFDSYMRDVDISPDGRFFVVSTTGAAGGTTKMCDSQARWETSATGSNLQPTWVTYTGGDTTYAVEITGSAVYVGGHFRWSNNPYGSDAAGRGAVERSGIAALDPANGMPFQWNPGRTRGVGVFDLLATQQGLWMASDTDETGGETHQKLALFPTAGGKTLPTQNTGTLPGDVYTGGTATVNSLSHRSFDGTTAGSVTSDDTGGIDWRTVRGAFMINDDLYTGASDGSLSRRSFDGKTFGSASTVDGADALVSESDWHTEVQSIKGMFYANGRIYYTKGTSALYYRGFNPESGVVAALESTATGNLTGVDWSTVGGMFTAGGRLYYVSTTDGKLRSLDFTGGVPSGTPTVVDGGDWRGQGVFLYAGKPNSLPSATFTSNCDHLACSFDGSGSSDPDGSIASYSWDFGDGSTGTGATPQHTYAAAGDYTVKLTVTDDRGGTDAASQQVQTNAANIDYVGTDVYNANTTNATVTIPSSVRAGDGLLLAFTDNDTTKTVTPPSGWQQVGSQTVGTAVSTVWQKVATASDAGQTVSVGLSDYAKANLRVLAYRGTNPTAPVAAATNTADPASTTSHTSPNATVSAAGSWAVTLWSDKSSTTTAWTAPSGVTSRGTSLGSGSGRVTSLAADSGGTVPTGTYGGLTATTDAASRAVTWTIVLAADQ</sequence>
<feature type="chain" id="PRO_5040834093" description="PKD domain-containing protein" evidence="2">
    <location>
        <begin position="31"/>
        <end position="934"/>
    </location>
</feature>
<dbReference type="PROSITE" id="PS50093">
    <property type="entry name" value="PKD"/>
    <property type="match status" value="1"/>
</dbReference>
<dbReference type="Pfam" id="PF17164">
    <property type="entry name" value="DUF5122"/>
    <property type="match status" value="1"/>
</dbReference>
<dbReference type="AlphaFoldDB" id="A0A9W6RCE4"/>
<dbReference type="SUPFAM" id="SSF50998">
    <property type="entry name" value="Quinoprotein alcohol dehydrogenase-like"/>
    <property type="match status" value="1"/>
</dbReference>
<dbReference type="InterPro" id="IPR022409">
    <property type="entry name" value="PKD/Chitinase_dom"/>
</dbReference>
<feature type="region of interest" description="Disordered" evidence="1">
    <location>
        <begin position="829"/>
        <end position="851"/>
    </location>
</feature>
<feature type="region of interest" description="Disordered" evidence="1">
    <location>
        <begin position="872"/>
        <end position="900"/>
    </location>
</feature>
<feature type="compositionally biased region" description="Low complexity" evidence="1">
    <location>
        <begin position="829"/>
        <end position="845"/>
    </location>
</feature>
<evidence type="ECO:0000313" key="5">
    <source>
        <dbReference type="Proteomes" id="UP001165135"/>
    </source>
</evidence>
<dbReference type="InterPro" id="IPR013783">
    <property type="entry name" value="Ig-like_fold"/>
</dbReference>
<dbReference type="InterPro" id="IPR000601">
    <property type="entry name" value="PKD_dom"/>
</dbReference>
<comment type="caution">
    <text evidence="4">The sequence shown here is derived from an EMBL/GenBank/DDBJ whole genome shotgun (WGS) entry which is preliminary data.</text>
</comment>
<feature type="compositionally biased region" description="Low complexity" evidence="1">
    <location>
        <begin position="878"/>
        <end position="897"/>
    </location>
</feature>
<reference evidence="4" key="1">
    <citation type="submission" date="2023-03" db="EMBL/GenBank/DDBJ databases">
        <title>Actinoallomurus iriomotensis NBRC 103681.</title>
        <authorList>
            <person name="Ichikawa N."/>
            <person name="Sato H."/>
            <person name="Tonouchi N."/>
        </authorList>
    </citation>
    <scope>NUCLEOTIDE SEQUENCE</scope>
    <source>
        <strain evidence="4">NBRC 103681</strain>
    </source>
</reference>
<name>A0A9W6RCE4_9ACTN</name>
<dbReference type="Proteomes" id="UP001165135">
    <property type="component" value="Unassembled WGS sequence"/>
</dbReference>
<organism evidence="4 5">
    <name type="scientific">Actinoallomurus iriomotensis</name>
    <dbReference type="NCBI Taxonomy" id="478107"/>
    <lineage>
        <taxon>Bacteria</taxon>
        <taxon>Bacillati</taxon>
        <taxon>Actinomycetota</taxon>
        <taxon>Actinomycetes</taxon>
        <taxon>Streptosporangiales</taxon>
        <taxon>Thermomonosporaceae</taxon>
        <taxon>Actinoallomurus</taxon>
    </lineage>
</organism>
<accession>A0A9W6RCE4</accession>
<dbReference type="EMBL" id="BSTJ01000001">
    <property type="protein sequence ID" value="GLY73411.1"/>
    <property type="molecule type" value="Genomic_DNA"/>
</dbReference>
<protein>
    <recommendedName>
        <fullName evidence="3">PKD domain-containing protein</fullName>
    </recommendedName>
</protein>
<feature type="signal peptide" evidence="2">
    <location>
        <begin position="1"/>
        <end position="30"/>
    </location>
</feature>
<dbReference type="CDD" id="cd00146">
    <property type="entry name" value="PKD"/>
    <property type="match status" value="1"/>
</dbReference>
<dbReference type="InterPro" id="IPR011047">
    <property type="entry name" value="Quinoprotein_ADH-like_sf"/>
</dbReference>
<dbReference type="RefSeq" id="WP_285618720.1">
    <property type="nucleotide sequence ID" value="NZ_BSTJ01000001.1"/>
</dbReference>
<evidence type="ECO:0000256" key="1">
    <source>
        <dbReference type="SAM" id="MobiDB-lite"/>
    </source>
</evidence>
<evidence type="ECO:0000259" key="3">
    <source>
        <dbReference type="PROSITE" id="PS50093"/>
    </source>
</evidence>
<evidence type="ECO:0000313" key="4">
    <source>
        <dbReference type="EMBL" id="GLY73411.1"/>
    </source>
</evidence>
<proteinExistence type="predicted"/>
<dbReference type="InterPro" id="IPR013431">
    <property type="entry name" value="Delta_60_rpt"/>
</dbReference>
<keyword evidence="2" id="KW-0732">Signal</keyword>
<dbReference type="SMART" id="SM00089">
    <property type="entry name" value="PKD"/>
    <property type="match status" value="1"/>
</dbReference>